<dbReference type="SUPFAM" id="SSF53822">
    <property type="entry name" value="Periplasmic binding protein-like I"/>
    <property type="match status" value="1"/>
</dbReference>
<dbReference type="InterPro" id="IPR028082">
    <property type="entry name" value="Peripla_BP_I"/>
</dbReference>
<feature type="domain" description="HTH lacI-type" evidence="4">
    <location>
        <begin position="4"/>
        <end position="59"/>
    </location>
</feature>
<dbReference type="GO" id="GO:0003677">
    <property type="term" value="F:DNA binding"/>
    <property type="evidence" value="ECO:0007669"/>
    <property type="project" value="UniProtKB-KW"/>
</dbReference>
<keyword evidence="3" id="KW-0804">Transcription</keyword>
<keyword evidence="2 5" id="KW-0238">DNA-binding</keyword>
<dbReference type="Proteomes" id="UP000783390">
    <property type="component" value="Unassembled WGS sequence"/>
</dbReference>
<evidence type="ECO:0000256" key="2">
    <source>
        <dbReference type="ARBA" id="ARBA00023125"/>
    </source>
</evidence>
<evidence type="ECO:0000313" key="6">
    <source>
        <dbReference type="Proteomes" id="UP000783390"/>
    </source>
</evidence>
<evidence type="ECO:0000259" key="4">
    <source>
        <dbReference type="PROSITE" id="PS50932"/>
    </source>
</evidence>
<accession>A0ABS4F064</accession>
<dbReference type="Pfam" id="PF13377">
    <property type="entry name" value="Peripla_BP_3"/>
    <property type="match status" value="1"/>
</dbReference>
<keyword evidence="6" id="KW-1185">Reference proteome</keyword>
<evidence type="ECO:0000256" key="1">
    <source>
        <dbReference type="ARBA" id="ARBA00023015"/>
    </source>
</evidence>
<sequence>MKNITIKDIANMAGTSKTTISFYLNGKSDRMSSETRLKIEQIIRETGYSPSFVARSLTYKKTNLIGVIVADICNPFSSAIVKEIDMAARKEGYQIIVGSSKFDFNNEEKYINRMLDMGVDGFIIQGTRKIATLIDKIRERGKKLLLLNSVDNNFEGTFVKINNFDITREAIEKLVTKGYNNFVLLTENPKISMPIWERKKAFIETLERLKINYKVEIINEEIKREDINKAIDRALNPGSKNLIFTVDGEILQKAYDYIIYKKLDIPNEVGILGFEDRRWTYYANPSVTTISQPIYEEGRYVARTLINMIEENKESLKSFIFSCNISWNESTNLRTSNIEN</sequence>
<dbReference type="Gene3D" id="3.40.50.2300">
    <property type="match status" value="2"/>
</dbReference>
<organism evidence="5 6">
    <name type="scientific">Clostridium moniliforme</name>
    <dbReference type="NCBI Taxonomy" id="39489"/>
    <lineage>
        <taxon>Bacteria</taxon>
        <taxon>Bacillati</taxon>
        <taxon>Bacillota</taxon>
        <taxon>Clostridia</taxon>
        <taxon>Eubacteriales</taxon>
        <taxon>Clostridiaceae</taxon>
        <taxon>Clostridium</taxon>
    </lineage>
</organism>
<dbReference type="SUPFAM" id="SSF47413">
    <property type="entry name" value="lambda repressor-like DNA-binding domains"/>
    <property type="match status" value="1"/>
</dbReference>
<protein>
    <submittedName>
        <fullName evidence="5">DNA-binding LacI/PurR family transcriptional regulator</fullName>
    </submittedName>
</protein>
<dbReference type="Pfam" id="PF00356">
    <property type="entry name" value="LacI"/>
    <property type="match status" value="1"/>
</dbReference>
<dbReference type="CDD" id="cd01392">
    <property type="entry name" value="HTH_LacI"/>
    <property type="match status" value="1"/>
</dbReference>
<dbReference type="InterPro" id="IPR000843">
    <property type="entry name" value="HTH_LacI"/>
</dbReference>
<dbReference type="InterPro" id="IPR046335">
    <property type="entry name" value="LacI/GalR-like_sensor"/>
</dbReference>
<dbReference type="InterPro" id="IPR010982">
    <property type="entry name" value="Lambda_DNA-bd_dom_sf"/>
</dbReference>
<proteinExistence type="predicted"/>
<dbReference type="PROSITE" id="PS50932">
    <property type="entry name" value="HTH_LACI_2"/>
    <property type="match status" value="1"/>
</dbReference>
<dbReference type="Gene3D" id="1.10.260.40">
    <property type="entry name" value="lambda repressor-like DNA-binding domains"/>
    <property type="match status" value="1"/>
</dbReference>
<dbReference type="RefSeq" id="WP_209796476.1">
    <property type="nucleotide sequence ID" value="NZ_JAGGJZ010000003.1"/>
</dbReference>
<dbReference type="EMBL" id="JAGGJZ010000003">
    <property type="protein sequence ID" value="MBP1889643.1"/>
    <property type="molecule type" value="Genomic_DNA"/>
</dbReference>
<dbReference type="SMART" id="SM00354">
    <property type="entry name" value="HTH_LACI"/>
    <property type="match status" value="1"/>
</dbReference>
<reference evidence="5 6" key="1">
    <citation type="submission" date="2021-03" db="EMBL/GenBank/DDBJ databases">
        <title>Genomic Encyclopedia of Type Strains, Phase IV (KMG-IV): sequencing the most valuable type-strain genomes for metagenomic binning, comparative biology and taxonomic classification.</title>
        <authorList>
            <person name="Goeker M."/>
        </authorList>
    </citation>
    <scope>NUCLEOTIDE SEQUENCE [LARGE SCALE GENOMIC DNA]</scope>
    <source>
        <strain evidence="5 6">DSM 3984</strain>
    </source>
</reference>
<comment type="caution">
    <text evidence="5">The sequence shown here is derived from an EMBL/GenBank/DDBJ whole genome shotgun (WGS) entry which is preliminary data.</text>
</comment>
<dbReference type="PANTHER" id="PTHR30146">
    <property type="entry name" value="LACI-RELATED TRANSCRIPTIONAL REPRESSOR"/>
    <property type="match status" value="1"/>
</dbReference>
<name>A0ABS4F064_9CLOT</name>
<keyword evidence="1" id="KW-0805">Transcription regulation</keyword>
<evidence type="ECO:0000313" key="5">
    <source>
        <dbReference type="EMBL" id="MBP1889643.1"/>
    </source>
</evidence>
<dbReference type="PANTHER" id="PTHR30146:SF154">
    <property type="entry name" value="TRANSCRIPTION REGULATOR, MEMBER OF GALR FAMILY"/>
    <property type="match status" value="1"/>
</dbReference>
<gene>
    <name evidence="5" type="ORF">J2Z53_001226</name>
</gene>
<evidence type="ECO:0000256" key="3">
    <source>
        <dbReference type="ARBA" id="ARBA00023163"/>
    </source>
</evidence>